<dbReference type="InterPro" id="IPR029063">
    <property type="entry name" value="SAM-dependent_MTases_sf"/>
</dbReference>
<dbReference type="InterPro" id="IPR013216">
    <property type="entry name" value="Methyltransf_11"/>
</dbReference>
<accession>A0A1H6XIB1</accession>
<protein>
    <submittedName>
        <fullName evidence="2">Methyltransferase domain-containing protein</fullName>
    </submittedName>
</protein>
<dbReference type="CDD" id="cd02440">
    <property type="entry name" value="AdoMet_MTases"/>
    <property type="match status" value="1"/>
</dbReference>
<evidence type="ECO:0000313" key="2">
    <source>
        <dbReference type="EMBL" id="SEJ26437.1"/>
    </source>
</evidence>
<dbReference type="STRING" id="1073996.SAMN05444271_13717"/>
<reference evidence="2 3" key="1">
    <citation type="submission" date="2016-10" db="EMBL/GenBank/DDBJ databases">
        <authorList>
            <person name="de Groot N.N."/>
        </authorList>
    </citation>
    <scope>NUCLEOTIDE SEQUENCE [LARGE SCALE GENOMIC DNA]</scope>
    <source>
        <strain evidence="2 3">DSM 22187</strain>
    </source>
</reference>
<feature type="domain" description="Methyltransferase type 11" evidence="1">
    <location>
        <begin position="6"/>
        <end position="79"/>
    </location>
</feature>
<name>A0A1H6XIB1_9EURY</name>
<dbReference type="GO" id="GO:0008757">
    <property type="term" value="F:S-adenosylmethionine-dependent methyltransferase activity"/>
    <property type="evidence" value="ECO:0007669"/>
    <property type="project" value="InterPro"/>
</dbReference>
<keyword evidence="3" id="KW-1185">Reference proteome</keyword>
<dbReference type="GO" id="GO:0032259">
    <property type="term" value="P:methylation"/>
    <property type="evidence" value="ECO:0007669"/>
    <property type="project" value="UniProtKB-KW"/>
</dbReference>
<dbReference type="Proteomes" id="UP000198888">
    <property type="component" value="Unassembled WGS sequence"/>
</dbReference>
<proteinExistence type="predicted"/>
<dbReference type="Gene3D" id="3.40.50.150">
    <property type="entry name" value="Vaccinia Virus protein VP39"/>
    <property type="match status" value="1"/>
</dbReference>
<dbReference type="EMBL" id="FNYR01000037">
    <property type="protein sequence ID" value="SEJ26437.1"/>
    <property type="molecule type" value="Genomic_DNA"/>
</dbReference>
<sequence length="147" mass="15522">MGREVRTVGVDFSRGQLRGAVDIAPPAAVVQGDMAALPFSAGGFDAVTAYHSLIHILAAEQQAVIDEFARVLRPGGRVLVTAGTVDWRGTNPDWLDTGVEMQWQIAGAGATRGQLAAAGFTITDNWTGTVNLDGNEEWVFLAGRLDG</sequence>
<gene>
    <name evidence="2" type="ORF">SAMN05444271_13717</name>
</gene>
<dbReference type="RefSeq" id="WP_245708512.1">
    <property type="nucleotide sequence ID" value="NZ_CP024845.1"/>
</dbReference>
<dbReference type="SUPFAM" id="SSF53335">
    <property type="entry name" value="S-adenosyl-L-methionine-dependent methyltransferases"/>
    <property type="match status" value="1"/>
</dbReference>
<organism evidence="2 3">
    <name type="scientific">Halohasta litchfieldiae</name>
    <dbReference type="NCBI Taxonomy" id="1073996"/>
    <lineage>
        <taxon>Archaea</taxon>
        <taxon>Methanobacteriati</taxon>
        <taxon>Methanobacteriota</taxon>
        <taxon>Stenosarchaea group</taxon>
        <taxon>Halobacteria</taxon>
        <taxon>Halobacteriales</taxon>
        <taxon>Haloferacaceae</taxon>
        <taxon>Halohasta</taxon>
    </lineage>
</organism>
<dbReference type="GeneID" id="76389828"/>
<keyword evidence="2" id="KW-0808">Transferase</keyword>
<evidence type="ECO:0000313" key="3">
    <source>
        <dbReference type="Proteomes" id="UP000198888"/>
    </source>
</evidence>
<keyword evidence="2" id="KW-0489">Methyltransferase</keyword>
<evidence type="ECO:0000259" key="1">
    <source>
        <dbReference type="Pfam" id="PF08241"/>
    </source>
</evidence>
<dbReference type="Pfam" id="PF08241">
    <property type="entry name" value="Methyltransf_11"/>
    <property type="match status" value="1"/>
</dbReference>
<dbReference type="AlphaFoldDB" id="A0A1H6XIB1"/>